<feature type="transmembrane region" description="Helical" evidence="7">
    <location>
        <begin position="267"/>
        <end position="286"/>
    </location>
</feature>
<reference evidence="10 11" key="2">
    <citation type="journal article" date="2010" name="J. Bacteriol.">
        <title>Genome sequence of the polysaccharide-degrading, thermophilic anaerobe Spirochaeta thermophila DSM 6192.</title>
        <authorList>
            <person name="Angelov A."/>
            <person name="Liebl S."/>
            <person name="Ballschmiter M."/>
            <person name="Bomeke M."/>
            <person name="Lehmann R."/>
            <person name="Liesegang H."/>
            <person name="Daniel R."/>
            <person name="Liebl W."/>
        </authorList>
    </citation>
    <scope>NUCLEOTIDE SEQUENCE [LARGE SCALE GENOMIC DNA]</scope>
    <source>
        <strain evidence="11">ATCC 49972 / DSM 6192 / RI 19.B1</strain>
    </source>
</reference>
<evidence type="ECO:0000256" key="3">
    <source>
        <dbReference type="ARBA" id="ARBA00022475"/>
    </source>
</evidence>
<dbReference type="RefSeq" id="WP_013314025.1">
    <property type="nucleotide sequence ID" value="NC_014484.1"/>
</dbReference>
<evidence type="ECO:0000259" key="8">
    <source>
        <dbReference type="Pfam" id="PF02687"/>
    </source>
</evidence>
<dbReference type="Proteomes" id="UP000001296">
    <property type="component" value="Chromosome"/>
</dbReference>
<feature type="domain" description="ABC3 transporter permease C-terminal" evidence="8">
    <location>
        <begin position="271"/>
        <end position="424"/>
    </location>
</feature>
<dbReference type="InterPro" id="IPR025857">
    <property type="entry name" value="MacB_PCD"/>
</dbReference>
<dbReference type="HOGENOM" id="CLU_000604_8_1_12"/>
<feature type="transmembrane region" description="Helical" evidence="7">
    <location>
        <begin position="316"/>
        <end position="337"/>
    </location>
</feature>
<dbReference type="KEGG" id="sta:STHERM_c12430"/>
<dbReference type="GO" id="GO:0098797">
    <property type="term" value="C:plasma membrane protein complex"/>
    <property type="evidence" value="ECO:0007669"/>
    <property type="project" value="TreeGrafter"/>
</dbReference>
<dbReference type="InterPro" id="IPR003838">
    <property type="entry name" value="ABC3_permease_C"/>
</dbReference>
<feature type="transmembrane region" description="Helical" evidence="7">
    <location>
        <begin position="32"/>
        <end position="56"/>
    </location>
</feature>
<evidence type="ECO:0000256" key="2">
    <source>
        <dbReference type="ARBA" id="ARBA00005236"/>
    </source>
</evidence>
<accession>E0RTF3</accession>
<name>E0RTF3_WINT6</name>
<organism evidence="10 11">
    <name type="scientific">Winmispira thermophila (strain ATCC 49972 / DSM 6192 / RI 19.B1)</name>
    <name type="common">Spirochaeta thermophila</name>
    <dbReference type="NCBI Taxonomy" id="665571"/>
    <lineage>
        <taxon>Bacteria</taxon>
        <taxon>Pseudomonadati</taxon>
        <taxon>Spirochaetota</taxon>
        <taxon>Spirochaetia</taxon>
        <taxon>Winmispirales</taxon>
        <taxon>Winmispiraceae</taxon>
        <taxon>Winmispira</taxon>
    </lineage>
</organism>
<gene>
    <name evidence="10" type="ordered locus">STHERM_c12430</name>
</gene>
<proteinExistence type="inferred from homology"/>
<dbReference type="PANTHER" id="PTHR30489:SF0">
    <property type="entry name" value="LIPOPROTEIN-RELEASING SYSTEM TRANSMEMBRANE PROTEIN LOLE"/>
    <property type="match status" value="1"/>
</dbReference>
<protein>
    <submittedName>
        <fullName evidence="10">Putative lipoprotein releasing system, permease protein</fullName>
    </submittedName>
</protein>
<evidence type="ECO:0000313" key="11">
    <source>
        <dbReference type="Proteomes" id="UP000001296"/>
    </source>
</evidence>
<dbReference type="PANTHER" id="PTHR30489">
    <property type="entry name" value="LIPOPROTEIN-RELEASING SYSTEM TRANSMEMBRANE PROTEIN LOLE"/>
    <property type="match status" value="1"/>
</dbReference>
<keyword evidence="3" id="KW-1003">Cell membrane</keyword>
<feature type="transmembrane region" description="Helical" evidence="7">
    <location>
        <begin position="393"/>
        <end position="416"/>
    </location>
</feature>
<dbReference type="EMBL" id="CP001698">
    <property type="protein sequence ID" value="ADN02184.1"/>
    <property type="molecule type" value="Genomic_DNA"/>
</dbReference>
<feature type="domain" description="MacB-like periplasmic core" evidence="9">
    <location>
        <begin position="35"/>
        <end position="242"/>
    </location>
</feature>
<keyword evidence="5 7" id="KW-1133">Transmembrane helix</keyword>
<evidence type="ECO:0000256" key="5">
    <source>
        <dbReference type="ARBA" id="ARBA00022989"/>
    </source>
</evidence>
<dbReference type="InterPro" id="IPR051447">
    <property type="entry name" value="Lipoprotein-release_system"/>
</dbReference>
<evidence type="ECO:0000259" key="9">
    <source>
        <dbReference type="Pfam" id="PF12704"/>
    </source>
</evidence>
<dbReference type="Pfam" id="PF12704">
    <property type="entry name" value="MacB_PCD"/>
    <property type="match status" value="1"/>
</dbReference>
<dbReference type="GO" id="GO:0044874">
    <property type="term" value="P:lipoprotein localization to outer membrane"/>
    <property type="evidence" value="ECO:0007669"/>
    <property type="project" value="TreeGrafter"/>
</dbReference>
<keyword evidence="4 7" id="KW-0812">Transmembrane</keyword>
<reference key="1">
    <citation type="submission" date="2009-08" db="EMBL/GenBank/DDBJ databases">
        <title>The genome sequence of Spirochaeta thermophila DSM6192.</title>
        <authorList>
            <person name="Angelov A."/>
            <person name="Mientus M."/>
            <person name="Wittenberg S."/>
            <person name="Lehmann R."/>
            <person name="Liesegang H."/>
            <person name="Daniel R."/>
            <person name="Liebl W."/>
        </authorList>
    </citation>
    <scope>NUCLEOTIDE SEQUENCE</scope>
    <source>
        <strain>DSM 6192</strain>
    </source>
</reference>
<evidence type="ECO:0000256" key="7">
    <source>
        <dbReference type="SAM" id="Phobius"/>
    </source>
</evidence>
<evidence type="ECO:0000256" key="1">
    <source>
        <dbReference type="ARBA" id="ARBA00004651"/>
    </source>
</evidence>
<evidence type="ECO:0000256" key="6">
    <source>
        <dbReference type="ARBA" id="ARBA00023136"/>
    </source>
</evidence>
<keyword evidence="6 7" id="KW-0472">Membrane</keyword>
<evidence type="ECO:0000256" key="4">
    <source>
        <dbReference type="ARBA" id="ARBA00022692"/>
    </source>
</evidence>
<keyword evidence="10" id="KW-0449">Lipoprotein</keyword>
<dbReference type="AlphaFoldDB" id="E0RTF3"/>
<comment type="similarity">
    <text evidence="2">Belongs to the ABC-4 integral membrane protein family. LolC/E subfamily.</text>
</comment>
<comment type="subcellular location">
    <subcellularLocation>
        <location evidence="1">Cell membrane</location>
        <topology evidence="1">Multi-pass membrane protein</topology>
    </subcellularLocation>
</comment>
<dbReference type="PaxDb" id="665571-STHERM_c12430"/>
<dbReference type="Pfam" id="PF02687">
    <property type="entry name" value="FtsX"/>
    <property type="match status" value="1"/>
</dbReference>
<evidence type="ECO:0000313" key="10">
    <source>
        <dbReference type="EMBL" id="ADN02184.1"/>
    </source>
</evidence>
<dbReference type="eggNOG" id="COG4591">
    <property type="taxonomic scope" value="Bacteria"/>
</dbReference>
<sequence length="432" mass="47861">MKAWLRSRWRVWRWVGRLAVIYLLRGRRKKTAAASLLTWLGVVLGVATLVTVLSVMNGFQSLTIDSLVEVASFHVRVYGAVDAAEVERVVGEGVVVPQVEVRVLAGDLGGEVEFVEVRGVPEGMRERDPGFARVVEVREGVFRVGEGRVVVGQELAYELGVGVGDSLVLTGLSVGETGILVPVRRGFVVSAVFRTGNYQIDRSMLFMGLDDARLIAGGDDGSFLAVKLPRPSRAQEVKRRLVRAGYGAVTWEEYNRALFDALRMEKLFLVFLVGLIFLVLGLNLVHGFRRSIFERRGELALLVAVGARVEEVRRVFLLEGLVLGATGAFLGTMWGYLLSININRVFSWVESILNAGIHLWNALGRFWGGRFRLGSVRIFSPQSFYLLEIPFRVYPVEVLGIVLYAVLVSGGAAYLATRMLRTFSVTEVLRNE</sequence>